<keyword evidence="1" id="KW-0235">DNA replication</keyword>
<gene>
    <name evidence="4" type="ORF">H8S18_13640</name>
</gene>
<feature type="domain" description="J" evidence="3">
    <location>
        <begin position="2"/>
        <end position="70"/>
    </location>
</feature>
<dbReference type="SUPFAM" id="SSF48452">
    <property type="entry name" value="TPR-like"/>
    <property type="match status" value="1"/>
</dbReference>
<evidence type="ECO:0000313" key="4">
    <source>
        <dbReference type="EMBL" id="MBC5649385.1"/>
    </source>
</evidence>
<dbReference type="PROSITE" id="PS50005">
    <property type="entry name" value="TPR"/>
    <property type="match status" value="1"/>
</dbReference>
<dbReference type="PANTHER" id="PTHR24074">
    <property type="entry name" value="CO-CHAPERONE PROTEIN DJLA"/>
    <property type="match status" value="1"/>
</dbReference>
<reference evidence="4 5" key="1">
    <citation type="submission" date="2020-08" db="EMBL/GenBank/DDBJ databases">
        <title>Genome public.</title>
        <authorList>
            <person name="Liu C."/>
            <person name="Sun Q."/>
        </authorList>
    </citation>
    <scope>NUCLEOTIDE SEQUENCE [LARGE SCALE GENOMIC DNA]</scope>
    <source>
        <strain evidence="4 5">NSJ-35</strain>
    </source>
</reference>
<dbReference type="EMBL" id="JACOON010000007">
    <property type="protein sequence ID" value="MBC5649385.1"/>
    <property type="molecule type" value="Genomic_DNA"/>
</dbReference>
<dbReference type="Gene3D" id="1.10.287.110">
    <property type="entry name" value="DnaJ domain"/>
    <property type="match status" value="1"/>
</dbReference>
<comment type="caution">
    <text evidence="4">The sequence shown here is derived from an EMBL/GenBank/DDBJ whole genome shotgun (WGS) entry which is preliminary data.</text>
</comment>
<dbReference type="PRINTS" id="PR00625">
    <property type="entry name" value="JDOMAIN"/>
</dbReference>
<dbReference type="InterPro" id="IPR050817">
    <property type="entry name" value="DjlA_DnaK_co-chaperone"/>
</dbReference>
<feature type="repeat" description="TPR" evidence="2">
    <location>
        <begin position="103"/>
        <end position="136"/>
    </location>
</feature>
<dbReference type="InterPro" id="IPR001623">
    <property type="entry name" value="DnaJ_domain"/>
</dbReference>
<dbReference type="SUPFAM" id="SSF46565">
    <property type="entry name" value="Chaperone J-domain"/>
    <property type="match status" value="1"/>
</dbReference>
<accession>A0ABR7EHZ0</accession>
<dbReference type="SMART" id="SM00271">
    <property type="entry name" value="DnaJ"/>
    <property type="match status" value="1"/>
</dbReference>
<dbReference type="Pfam" id="PF00226">
    <property type="entry name" value="DnaJ"/>
    <property type="match status" value="1"/>
</dbReference>
<dbReference type="RefSeq" id="WP_186858820.1">
    <property type="nucleotide sequence ID" value="NZ_JACOON010000007.1"/>
</dbReference>
<protein>
    <submittedName>
        <fullName evidence="4">DnaJ domain-containing protein</fullName>
    </submittedName>
</protein>
<dbReference type="Gene3D" id="1.25.40.10">
    <property type="entry name" value="Tetratricopeptide repeat domain"/>
    <property type="match status" value="1"/>
</dbReference>
<keyword evidence="2" id="KW-0802">TPR repeat</keyword>
<evidence type="ECO:0000259" key="3">
    <source>
        <dbReference type="PROSITE" id="PS50076"/>
    </source>
</evidence>
<evidence type="ECO:0000313" key="5">
    <source>
        <dbReference type="Proteomes" id="UP000606889"/>
    </source>
</evidence>
<keyword evidence="5" id="KW-1185">Reference proteome</keyword>
<proteinExistence type="predicted"/>
<dbReference type="InterPro" id="IPR011990">
    <property type="entry name" value="TPR-like_helical_dom_sf"/>
</dbReference>
<evidence type="ECO:0000256" key="2">
    <source>
        <dbReference type="PROSITE-ProRule" id="PRU00339"/>
    </source>
</evidence>
<dbReference type="PROSITE" id="PS50076">
    <property type="entry name" value="DNAJ_2"/>
    <property type="match status" value="1"/>
</dbReference>
<dbReference type="InterPro" id="IPR019734">
    <property type="entry name" value="TPR_rpt"/>
</dbReference>
<dbReference type="Proteomes" id="UP000606889">
    <property type="component" value="Unassembled WGS sequence"/>
</dbReference>
<dbReference type="InterPro" id="IPR036869">
    <property type="entry name" value="J_dom_sf"/>
</dbReference>
<name>A0ABR7EHZ0_9FIRM</name>
<sequence length="195" mass="21772">MNPYEVLGVSQDATDEEIKAAYRKLVKKYHPDRFANDPEKQAAASEKLKQVNAAYDMITKMKQGNYTQAGGSSPQFAAVRMAIQRGELANAEAMLNRMSERTAEWHYLMGVILFRRGWYDGAAEHFNIAYQMEPGNAEYEQAMRTMTQATGVYMDFGDGDGNSNSRRMWGICSTCLCLGCAAGGMCCRPALCCYF</sequence>
<organism evidence="4 5">
    <name type="scientific">Christensenella tenuis</name>
    <dbReference type="NCBI Taxonomy" id="2763033"/>
    <lineage>
        <taxon>Bacteria</taxon>
        <taxon>Bacillati</taxon>
        <taxon>Bacillota</taxon>
        <taxon>Clostridia</taxon>
        <taxon>Christensenellales</taxon>
        <taxon>Christensenellaceae</taxon>
        <taxon>Christensenella</taxon>
    </lineage>
</organism>
<evidence type="ECO:0000256" key="1">
    <source>
        <dbReference type="ARBA" id="ARBA00022705"/>
    </source>
</evidence>
<dbReference type="CDD" id="cd06257">
    <property type="entry name" value="DnaJ"/>
    <property type="match status" value="1"/>
</dbReference>